<dbReference type="Pfam" id="PF00109">
    <property type="entry name" value="ketoacyl-synt"/>
    <property type="match status" value="1"/>
</dbReference>
<reference evidence="6" key="1">
    <citation type="journal article" date="2022" name="Arch. Microbiol.">
        <title>Thiomicrorhabdus immobilis sp. nov., a mesophilic sulfur-oxidizing bacterium isolated from sediment of a brackish lake in northern Japan.</title>
        <authorList>
            <person name="Kojima H."/>
            <person name="Mochizuki J."/>
            <person name="Kanda M."/>
            <person name="Watanabe T."/>
            <person name="Fukui M."/>
        </authorList>
    </citation>
    <scope>NUCLEOTIDE SEQUENCE</scope>
    <source>
        <strain evidence="6">Am19</strain>
    </source>
</reference>
<evidence type="ECO:0000313" key="6">
    <source>
        <dbReference type="EMBL" id="BCN93101.1"/>
    </source>
</evidence>
<keyword evidence="7" id="KW-1185">Reference proteome</keyword>
<dbReference type="SMART" id="SM00825">
    <property type="entry name" value="PKS_KS"/>
    <property type="match status" value="1"/>
</dbReference>
<comment type="pathway">
    <text evidence="1">Lipid metabolism; fatty acid biosynthesis.</text>
</comment>
<dbReference type="PROSITE" id="PS00606">
    <property type="entry name" value="KS3_1"/>
    <property type="match status" value="1"/>
</dbReference>
<dbReference type="Gene3D" id="3.40.47.10">
    <property type="match status" value="1"/>
</dbReference>
<evidence type="ECO:0000256" key="4">
    <source>
        <dbReference type="RuleBase" id="RU003694"/>
    </source>
</evidence>
<gene>
    <name evidence="6" type="primary">fabF_2</name>
    <name evidence="6" type="ORF">THMIRHAM_08860</name>
</gene>
<proteinExistence type="inferred from homology"/>
<dbReference type="PANTHER" id="PTHR11712">
    <property type="entry name" value="POLYKETIDE SYNTHASE-RELATED"/>
    <property type="match status" value="1"/>
</dbReference>
<dbReference type="InterPro" id="IPR014031">
    <property type="entry name" value="Ketoacyl_synth_C"/>
</dbReference>
<feature type="domain" description="Ketosynthase family 3 (KS3)" evidence="5">
    <location>
        <begin position="1"/>
        <end position="406"/>
    </location>
</feature>
<dbReference type="InterPro" id="IPR018201">
    <property type="entry name" value="Ketoacyl_synth_AS"/>
</dbReference>
<organism evidence="6 7">
    <name type="scientific">Thiomicrorhabdus immobilis</name>
    <dbReference type="NCBI Taxonomy" id="2791037"/>
    <lineage>
        <taxon>Bacteria</taxon>
        <taxon>Pseudomonadati</taxon>
        <taxon>Pseudomonadota</taxon>
        <taxon>Gammaproteobacteria</taxon>
        <taxon>Thiotrichales</taxon>
        <taxon>Piscirickettsiaceae</taxon>
        <taxon>Thiomicrorhabdus</taxon>
    </lineage>
</organism>
<dbReference type="SUPFAM" id="SSF53901">
    <property type="entry name" value="Thiolase-like"/>
    <property type="match status" value="2"/>
</dbReference>
<keyword evidence="3 4" id="KW-0808">Transferase</keyword>
<dbReference type="InterPro" id="IPR000794">
    <property type="entry name" value="Beta-ketoacyl_synthase"/>
</dbReference>
<dbReference type="InterPro" id="IPR020841">
    <property type="entry name" value="PKS_Beta-ketoAc_synthase_dom"/>
</dbReference>
<name>A0ABM7MCM9_9GAMM</name>
<protein>
    <submittedName>
        <fullName evidence="6">Beta-ketoacyl-[acyl-carrier-protein] synthase II</fullName>
    </submittedName>
</protein>
<dbReference type="NCBIfam" id="NF006618">
    <property type="entry name" value="PRK09185.1"/>
    <property type="match status" value="1"/>
</dbReference>
<dbReference type="InterPro" id="IPR014030">
    <property type="entry name" value="Ketoacyl_synth_N"/>
</dbReference>
<dbReference type="Proteomes" id="UP001054820">
    <property type="component" value="Chromosome"/>
</dbReference>
<dbReference type="Pfam" id="PF02801">
    <property type="entry name" value="Ketoacyl-synt_C"/>
    <property type="match status" value="1"/>
</dbReference>
<comment type="similarity">
    <text evidence="2 4">Belongs to the thiolase-like superfamily. Beta-ketoacyl-ACP synthases family.</text>
</comment>
<evidence type="ECO:0000256" key="3">
    <source>
        <dbReference type="ARBA" id="ARBA00022679"/>
    </source>
</evidence>
<evidence type="ECO:0000256" key="1">
    <source>
        <dbReference type="ARBA" id="ARBA00005194"/>
    </source>
</evidence>
<evidence type="ECO:0000259" key="5">
    <source>
        <dbReference type="PROSITE" id="PS52004"/>
    </source>
</evidence>
<dbReference type="RefSeq" id="WP_237263987.1">
    <property type="nucleotide sequence ID" value="NZ_AP024202.1"/>
</dbReference>
<dbReference type="PANTHER" id="PTHR11712:SF320">
    <property type="entry name" value="BETA-KETOACYL SYNTHASE"/>
    <property type="match status" value="1"/>
</dbReference>
<sequence>MFILGSSLVSSLGQNKEAHIQALKAGTTGLSNQTDFHKRIPGINTFLGVVNDLENIQLPESLKMYTCRNNQLAWQALQENGFLSQVNQLVKKHGRHRIGLVVGTSTSGIAATEHVFRNELESAEYDYQTTQQMDSLAQFCSQALEIEGPSFAISTACSSSAKVFEVAQRWLNADIVDAVVVGGVDTLCLTTLHGFNALGLVSEQICKPLDQERNGINIGEAGGFMLLSNTQSLEESASPLIKIMGVGESSDAYHISTPHPEGEGAQLAMLAAMQQAKISMQDIDYINLHGTATPSNDLSEISAVAHLSKEASPTWVSSTKGFTGHTLGAAGITEIIFCQWLLEEQFVPANLNLSHLDPQLTEKLQHSTVNIPFDSLQLTETNQKLQYVMSNSFGFGGNNASVILKMESV</sequence>
<dbReference type="CDD" id="cd00834">
    <property type="entry name" value="KAS_I_II"/>
    <property type="match status" value="1"/>
</dbReference>
<dbReference type="EMBL" id="AP024202">
    <property type="protein sequence ID" value="BCN93101.1"/>
    <property type="molecule type" value="Genomic_DNA"/>
</dbReference>
<accession>A0ABM7MCM9</accession>
<dbReference type="InterPro" id="IPR016039">
    <property type="entry name" value="Thiolase-like"/>
</dbReference>
<evidence type="ECO:0000256" key="2">
    <source>
        <dbReference type="ARBA" id="ARBA00008467"/>
    </source>
</evidence>
<evidence type="ECO:0000313" key="7">
    <source>
        <dbReference type="Proteomes" id="UP001054820"/>
    </source>
</evidence>
<dbReference type="PROSITE" id="PS52004">
    <property type="entry name" value="KS3_2"/>
    <property type="match status" value="1"/>
</dbReference>